<dbReference type="InterPro" id="IPR037730">
    <property type="entry name" value="IMP2"/>
</dbReference>
<dbReference type="EMBL" id="SWLB01000025">
    <property type="protein sequence ID" value="KAF3322165.1"/>
    <property type="molecule type" value="Genomic_DNA"/>
</dbReference>
<feature type="active site" evidence="11">
    <location>
        <position position="110"/>
    </location>
</feature>
<evidence type="ECO:0000256" key="3">
    <source>
        <dbReference type="ARBA" id="ARBA00013650"/>
    </source>
</evidence>
<feature type="active site" evidence="11">
    <location>
        <position position="163"/>
    </location>
</feature>
<dbReference type="PROSITE" id="PS00760">
    <property type="entry name" value="SPASE_I_2"/>
    <property type="match status" value="1"/>
</dbReference>
<dbReference type="InterPro" id="IPR019757">
    <property type="entry name" value="Pept_S26A_signal_pept_1_Lys-AS"/>
</dbReference>
<evidence type="ECO:0000256" key="6">
    <source>
        <dbReference type="ARBA" id="ARBA00022792"/>
    </source>
</evidence>
<dbReference type="AlphaFoldDB" id="A0A833QA19"/>
<keyword evidence="7" id="KW-0378">Hydrolase</keyword>
<evidence type="ECO:0000256" key="8">
    <source>
        <dbReference type="ARBA" id="ARBA00022989"/>
    </source>
</evidence>
<dbReference type="Pfam" id="PF10502">
    <property type="entry name" value="Peptidase_S26"/>
    <property type="match status" value="2"/>
</dbReference>
<evidence type="ECO:0000256" key="5">
    <source>
        <dbReference type="ARBA" id="ARBA00022692"/>
    </source>
</evidence>
<keyword evidence="10" id="KW-0472">Membrane</keyword>
<dbReference type="InterPro" id="IPR000223">
    <property type="entry name" value="Pept_S26A_signal_pept_1"/>
</dbReference>
<dbReference type="FunFam" id="2.10.109.10:FF:000005">
    <property type="entry name" value="Mitochondrial inner membrane protease subunit"/>
    <property type="match status" value="1"/>
</dbReference>
<evidence type="ECO:0000256" key="9">
    <source>
        <dbReference type="ARBA" id="ARBA00023128"/>
    </source>
</evidence>
<gene>
    <name evidence="14" type="ORF">FCM35_KLT13306</name>
</gene>
<dbReference type="Proteomes" id="UP000623129">
    <property type="component" value="Unassembled WGS sequence"/>
</dbReference>
<protein>
    <recommendedName>
        <fullName evidence="3">Mitochondrial inner membrane protease subunit 2</fullName>
    </recommendedName>
</protein>
<evidence type="ECO:0000256" key="11">
    <source>
        <dbReference type="PIRSR" id="PIRSR600223-1"/>
    </source>
</evidence>
<evidence type="ECO:0000256" key="7">
    <source>
        <dbReference type="ARBA" id="ARBA00022801"/>
    </source>
</evidence>
<feature type="domain" description="Peptidase S26" evidence="13">
    <location>
        <begin position="80"/>
        <end position="178"/>
    </location>
</feature>
<keyword evidence="15" id="KW-1185">Reference proteome</keyword>
<feature type="domain" description="Peptidase S26" evidence="13">
    <location>
        <begin position="183"/>
        <end position="222"/>
    </location>
</feature>
<keyword evidence="4 14" id="KW-0645">Protease</keyword>
<organism evidence="14 15">
    <name type="scientific">Carex littledalei</name>
    <dbReference type="NCBI Taxonomy" id="544730"/>
    <lineage>
        <taxon>Eukaryota</taxon>
        <taxon>Viridiplantae</taxon>
        <taxon>Streptophyta</taxon>
        <taxon>Embryophyta</taxon>
        <taxon>Tracheophyta</taxon>
        <taxon>Spermatophyta</taxon>
        <taxon>Magnoliopsida</taxon>
        <taxon>Liliopsida</taxon>
        <taxon>Poales</taxon>
        <taxon>Cyperaceae</taxon>
        <taxon>Cyperoideae</taxon>
        <taxon>Cariceae</taxon>
        <taxon>Carex</taxon>
        <taxon>Carex subgen. Euthyceras</taxon>
    </lineage>
</organism>
<comment type="subcellular location">
    <subcellularLocation>
        <location evidence="1">Mitochondrion inner membrane</location>
        <topology evidence="1">Single-pass membrane protein</topology>
    </subcellularLocation>
</comment>
<evidence type="ECO:0000313" key="15">
    <source>
        <dbReference type="Proteomes" id="UP000623129"/>
    </source>
</evidence>
<dbReference type="OrthoDB" id="9996127at2759"/>
<dbReference type="GO" id="GO:0004252">
    <property type="term" value="F:serine-type endopeptidase activity"/>
    <property type="evidence" value="ECO:0007669"/>
    <property type="project" value="InterPro"/>
</dbReference>
<dbReference type="PANTHER" id="PTHR46041">
    <property type="entry name" value="MITOCHONDRIAL INNER MEMBRANE PROTEASE SUBUNIT 2"/>
    <property type="match status" value="1"/>
</dbReference>
<proteinExistence type="inferred from homology"/>
<name>A0A833QA19_9POAL</name>
<dbReference type="SUPFAM" id="SSF51306">
    <property type="entry name" value="LexA/Signal peptidase"/>
    <property type="match status" value="1"/>
</dbReference>
<reference evidence="14" key="1">
    <citation type="submission" date="2020-01" db="EMBL/GenBank/DDBJ databases">
        <title>Genome sequence of Kobresia littledalei, the first chromosome-level genome in the family Cyperaceae.</title>
        <authorList>
            <person name="Qu G."/>
        </authorList>
    </citation>
    <scope>NUCLEOTIDE SEQUENCE</scope>
    <source>
        <strain evidence="14">C.B.Clarke</strain>
        <tissue evidence="14">Leaf</tissue>
    </source>
</reference>
<feature type="region of interest" description="Disordered" evidence="12">
    <location>
        <begin position="1"/>
        <end position="25"/>
    </location>
</feature>
<dbReference type="PANTHER" id="PTHR46041:SF2">
    <property type="entry name" value="MITOCHONDRIAL INNER MEMBRANE PROTEASE SUBUNIT 2"/>
    <property type="match status" value="1"/>
</dbReference>
<evidence type="ECO:0000256" key="1">
    <source>
        <dbReference type="ARBA" id="ARBA00004434"/>
    </source>
</evidence>
<keyword evidence="5" id="KW-0812">Transmembrane</keyword>
<evidence type="ECO:0000259" key="13">
    <source>
        <dbReference type="Pfam" id="PF10502"/>
    </source>
</evidence>
<evidence type="ECO:0000313" key="14">
    <source>
        <dbReference type="EMBL" id="KAF3322165.1"/>
    </source>
</evidence>
<dbReference type="CDD" id="cd06530">
    <property type="entry name" value="S26_SPase_I"/>
    <property type="match status" value="1"/>
</dbReference>
<sequence length="243" mass="27127">MRRKELNPSRRPSRTRTRTDGQTHARLGARARLHPSLLSCCTSHSRTASRKPSPILLSPLAIGLHLSSRELEMMAITYLRQLIKNTVVGGTIGLAISDRYVSIVPVHGSSMHPTFKECPTTFSGLLSGDLGLAEKACLRRYEFSHGDVVVFRSLHDHRRTVVKRIIGLPGDWIQVPDKAEILKVPEGHCWVEGDNLGVSLDSRSYGPIPLGLIRGRVTHVIWPPHRIRQVERKVPEGRVSLLD</sequence>
<dbReference type="Gene3D" id="2.10.109.10">
    <property type="entry name" value="Umud Fragment, subunit A"/>
    <property type="match status" value="1"/>
</dbReference>
<dbReference type="PRINTS" id="PR00727">
    <property type="entry name" value="LEADERPTASE"/>
</dbReference>
<accession>A0A833QA19</accession>
<evidence type="ECO:0000256" key="10">
    <source>
        <dbReference type="ARBA" id="ARBA00023136"/>
    </source>
</evidence>
<dbReference type="GO" id="GO:0006627">
    <property type="term" value="P:protein processing involved in protein targeting to mitochondrion"/>
    <property type="evidence" value="ECO:0007669"/>
    <property type="project" value="InterPro"/>
</dbReference>
<keyword evidence="8" id="KW-1133">Transmembrane helix</keyword>
<dbReference type="GO" id="GO:0006465">
    <property type="term" value="P:signal peptide processing"/>
    <property type="evidence" value="ECO:0007669"/>
    <property type="project" value="InterPro"/>
</dbReference>
<comment type="similarity">
    <text evidence="2">Belongs to the peptidase S26 family. IMP2 subfamily.</text>
</comment>
<evidence type="ECO:0000256" key="4">
    <source>
        <dbReference type="ARBA" id="ARBA00022670"/>
    </source>
</evidence>
<keyword evidence="6" id="KW-0999">Mitochondrion inner membrane</keyword>
<dbReference type="InterPro" id="IPR036286">
    <property type="entry name" value="LexA/Signal_pep-like_sf"/>
</dbReference>
<evidence type="ECO:0000256" key="2">
    <source>
        <dbReference type="ARBA" id="ARBA00007066"/>
    </source>
</evidence>
<dbReference type="GO" id="GO:0042720">
    <property type="term" value="C:mitochondrial inner membrane peptidase complex"/>
    <property type="evidence" value="ECO:0007669"/>
    <property type="project" value="InterPro"/>
</dbReference>
<evidence type="ECO:0000256" key="12">
    <source>
        <dbReference type="SAM" id="MobiDB-lite"/>
    </source>
</evidence>
<comment type="caution">
    <text evidence="14">The sequence shown here is derived from an EMBL/GenBank/DDBJ whole genome shotgun (WGS) entry which is preliminary data.</text>
</comment>
<dbReference type="InterPro" id="IPR019533">
    <property type="entry name" value="Peptidase_S26"/>
</dbReference>
<keyword evidence="9" id="KW-0496">Mitochondrion</keyword>